<dbReference type="Proteomes" id="UP000770015">
    <property type="component" value="Unassembled WGS sequence"/>
</dbReference>
<keyword evidence="2" id="KW-0378">Hydrolase</keyword>
<dbReference type="GO" id="GO:0004386">
    <property type="term" value="F:helicase activity"/>
    <property type="evidence" value="ECO:0007669"/>
    <property type="project" value="UniProtKB-KW"/>
</dbReference>
<feature type="compositionally biased region" description="Basic residues" evidence="1">
    <location>
        <begin position="29"/>
        <end position="51"/>
    </location>
</feature>
<feature type="compositionally biased region" description="Basic and acidic residues" evidence="1">
    <location>
        <begin position="172"/>
        <end position="188"/>
    </location>
</feature>
<accession>A0A9P9AGQ4</accession>
<feature type="region of interest" description="Disordered" evidence="1">
    <location>
        <begin position="160"/>
        <end position="341"/>
    </location>
</feature>
<sequence length="381" mass="44251">MENTSERLSGHRSGDLDPRERAPRERISRSRSPRRRDHHERRSRSPRRHRGDRGDHRTRDRHDEGSRRKRHHKHSQPSNVEKPPANVALPYDARSLSKADYRPFLPLFAYYLDLQKEKDISEMDEREARGRWKSFIKKWNSGELSRSWYDPEMFATAAERMGGVAPLAGPGDSREIEPNHDEGGDIQRQHHRGSSQSGGNDNMEDDDDDMGPMLPPTSRSNAQKSGPGIPKLDDLATLRENRADEAREARQNEYADLRHDRKQDRKLQKERLEELAPRAEPGTRERRLEKKAAVNEKMKGFREKSPGGEVAEGELMGGGDGIDELKREKAANERRKTEREIRREEIARAKAEEREERVKEWREREEGTMKALKELAKQRFG</sequence>
<proteinExistence type="predicted"/>
<comment type="caution">
    <text evidence="2">The sequence shown here is derived from an EMBL/GenBank/DDBJ whole genome shotgun (WGS) entry which is preliminary data.</text>
</comment>
<feature type="region of interest" description="Disordered" evidence="1">
    <location>
        <begin position="1"/>
        <end position="87"/>
    </location>
</feature>
<evidence type="ECO:0000256" key="1">
    <source>
        <dbReference type="SAM" id="MobiDB-lite"/>
    </source>
</evidence>
<feature type="compositionally biased region" description="Basic and acidic residues" evidence="1">
    <location>
        <begin position="231"/>
        <end position="306"/>
    </location>
</feature>
<keyword evidence="2" id="KW-0067">ATP-binding</keyword>
<feature type="compositionally biased region" description="Basic and acidic residues" evidence="1">
    <location>
        <begin position="323"/>
        <end position="341"/>
    </location>
</feature>
<organism evidence="2 3">
    <name type="scientific">Plectosphaerella plurivora</name>
    <dbReference type="NCBI Taxonomy" id="936078"/>
    <lineage>
        <taxon>Eukaryota</taxon>
        <taxon>Fungi</taxon>
        <taxon>Dikarya</taxon>
        <taxon>Ascomycota</taxon>
        <taxon>Pezizomycotina</taxon>
        <taxon>Sordariomycetes</taxon>
        <taxon>Hypocreomycetidae</taxon>
        <taxon>Glomerellales</taxon>
        <taxon>Plectosphaerellaceae</taxon>
        <taxon>Plectosphaerella</taxon>
    </lineage>
</organism>
<dbReference type="AlphaFoldDB" id="A0A9P9AGQ4"/>
<dbReference type="PANTHER" id="PTHR34117:SF1">
    <property type="entry name" value="STYLE CELL-CYCLE INHIBITOR 1"/>
    <property type="match status" value="1"/>
</dbReference>
<evidence type="ECO:0000313" key="3">
    <source>
        <dbReference type="Proteomes" id="UP000770015"/>
    </source>
</evidence>
<gene>
    <name evidence="2" type="ORF">F5X68DRAFT_196167</name>
</gene>
<dbReference type="InterPro" id="IPR044688">
    <property type="entry name" value="SCI-1-like"/>
</dbReference>
<feature type="compositionally biased region" description="Basic and acidic residues" evidence="1">
    <location>
        <begin position="1"/>
        <end position="28"/>
    </location>
</feature>
<evidence type="ECO:0000313" key="2">
    <source>
        <dbReference type="EMBL" id="KAH6696830.1"/>
    </source>
</evidence>
<dbReference type="OrthoDB" id="2139939at2759"/>
<feature type="compositionally biased region" description="Basic and acidic residues" evidence="1">
    <location>
        <begin position="52"/>
        <end position="66"/>
    </location>
</feature>
<dbReference type="EMBL" id="JAGSXJ010000001">
    <property type="protein sequence ID" value="KAH6696830.1"/>
    <property type="molecule type" value="Genomic_DNA"/>
</dbReference>
<keyword evidence="3" id="KW-1185">Reference proteome</keyword>
<keyword evidence="2" id="KW-0547">Nucleotide-binding</keyword>
<name>A0A9P9AGQ4_9PEZI</name>
<dbReference type="PANTHER" id="PTHR34117">
    <property type="entry name" value="STYLE CELL-CYCLE INHIBITOR 1"/>
    <property type="match status" value="1"/>
</dbReference>
<reference evidence="2" key="1">
    <citation type="journal article" date="2021" name="Nat. Commun.">
        <title>Genetic determinants of endophytism in the Arabidopsis root mycobiome.</title>
        <authorList>
            <person name="Mesny F."/>
            <person name="Miyauchi S."/>
            <person name="Thiergart T."/>
            <person name="Pickel B."/>
            <person name="Atanasova L."/>
            <person name="Karlsson M."/>
            <person name="Huettel B."/>
            <person name="Barry K.W."/>
            <person name="Haridas S."/>
            <person name="Chen C."/>
            <person name="Bauer D."/>
            <person name="Andreopoulos W."/>
            <person name="Pangilinan J."/>
            <person name="LaButti K."/>
            <person name="Riley R."/>
            <person name="Lipzen A."/>
            <person name="Clum A."/>
            <person name="Drula E."/>
            <person name="Henrissat B."/>
            <person name="Kohler A."/>
            <person name="Grigoriev I.V."/>
            <person name="Martin F.M."/>
            <person name="Hacquard S."/>
        </authorList>
    </citation>
    <scope>NUCLEOTIDE SEQUENCE</scope>
    <source>
        <strain evidence="2">MPI-SDFR-AT-0117</strain>
    </source>
</reference>
<keyword evidence="2" id="KW-0347">Helicase</keyword>
<protein>
    <submittedName>
        <fullName evidence="2">RNA helicase HEL117</fullName>
    </submittedName>
</protein>